<feature type="compositionally biased region" description="Polar residues" evidence="1">
    <location>
        <begin position="129"/>
        <end position="154"/>
    </location>
</feature>
<feature type="region of interest" description="Disordered" evidence="1">
    <location>
        <begin position="123"/>
        <end position="154"/>
    </location>
</feature>
<dbReference type="OrthoDB" id="7794186at2"/>
<evidence type="ECO:0000313" key="3">
    <source>
        <dbReference type="Proteomes" id="UP000030185"/>
    </source>
</evidence>
<reference evidence="2 3" key="1">
    <citation type="submission" date="2014-09" db="EMBL/GenBank/DDBJ databases">
        <title>Sporocytophaga myxococcoides PG-01 genome sequencing.</title>
        <authorList>
            <person name="Liu L."/>
            <person name="Gao P.J."/>
            <person name="Chen G.J."/>
            <person name="Wang L.S."/>
        </authorList>
    </citation>
    <scope>NUCLEOTIDE SEQUENCE [LARGE SCALE GENOMIC DNA]</scope>
    <source>
        <strain evidence="2 3">PG-01</strain>
    </source>
</reference>
<gene>
    <name evidence="2" type="ORF">MYP_1611</name>
</gene>
<dbReference type="AlphaFoldDB" id="A0A098LE33"/>
<protein>
    <submittedName>
        <fullName evidence="2">Uncharacterized protein</fullName>
    </submittedName>
</protein>
<organism evidence="2 3">
    <name type="scientific">Sporocytophaga myxococcoides</name>
    <dbReference type="NCBI Taxonomy" id="153721"/>
    <lineage>
        <taxon>Bacteria</taxon>
        <taxon>Pseudomonadati</taxon>
        <taxon>Bacteroidota</taxon>
        <taxon>Cytophagia</taxon>
        <taxon>Cytophagales</taxon>
        <taxon>Cytophagaceae</taxon>
        <taxon>Sporocytophaga</taxon>
    </lineage>
</organism>
<dbReference type="eggNOG" id="ENOG50341F1">
    <property type="taxonomic scope" value="Bacteria"/>
</dbReference>
<proteinExistence type="predicted"/>
<accession>A0A098LE33</accession>
<sequence>MKREGSTYSQIEDYIHGRLTTEELLAFETELSNDSDLAKRVKLHKLADDLIIENRLLEVSALIKSQSGNSSSVKIKYTAISIFAATLVGFAGWFCFQNYSKKPSHNRYQAYQETIPEIKEAIPSKPFNDKNTPTVQKNKVKTKSNQAEISESVTPGNKVDSLPIFQMELTETEEKKSVISIISDKNNAVEKLSLNPCEKTELRASVKTIETCEGEEQGAIKVQQINGGTEPYTYTVFDGEEIKDATSLPSGSYKLIISDGNGCKKIFDNLIVKNKNCPKDYSFNPYIDENWEIPSMGKAGKLLIYDASGNIYFEKQVAEGDKEHWSGEGKSGEIKPGYYIFVFDRGKGGLVQGSVTIVK</sequence>
<dbReference type="Proteomes" id="UP000030185">
    <property type="component" value="Unassembled WGS sequence"/>
</dbReference>
<dbReference type="STRING" id="153721.MYP_1611"/>
<comment type="caution">
    <text evidence="2">The sequence shown here is derived from an EMBL/GenBank/DDBJ whole genome shotgun (WGS) entry which is preliminary data.</text>
</comment>
<evidence type="ECO:0000313" key="2">
    <source>
        <dbReference type="EMBL" id="GAL84383.1"/>
    </source>
</evidence>
<evidence type="ECO:0000256" key="1">
    <source>
        <dbReference type="SAM" id="MobiDB-lite"/>
    </source>
</evidence>
<dbReference type="EMBL" id="BBLT01000002">
    <property type="protein sequence ID" value="GAL84383.1"/>
    <property type="molecule type" value="Genomic_DNA"/>
</dbReference>
<keyword evidence="3" id="KW-1185">Reference proteome</keyword>
<dbReference type="RefSeq" id="WP_045460859.1">
    <property type="nucleotide sequence ID" value="NZ_BBLT01000002.1"/>
</dbReference>
<dbReference type="Gene3D" id="2.60.40.740">
    <property type="match status" value="1"/>
</dbReference>
<name>A0A098LE33_9BACT</name>